<dbReference type="Proteomes" id="UP000552757">
    <property type="component" value="Unassembled WGS sequence"/>
</dbReference>
<accession>A0A7W6DHQ0</accession>
<organism evidence="1 2">
    <name type="scientific">Sphingobium fontiphilum</name>
    <dbReference type="NCBI Taxonomy" id="944425"/>
    <lineage>
        <taxon>Bacteria</taxon>
        <taxon>Pseudomonadati</taxon>
        <taxon>Pseudomonadota</taxon>
        <taxon>Alphaproteobacteria</taxon>
        <taxon>Sphingomonadales</taxon>
        <taxon>Sphingomonadaceae</taxon>
        <taxon>Sphingobium</taxon>
    </lineage>
</organism>
<evidence type="ECO:0000313" key="2">
    <source>
        <dbReference type="Proteomes" id="UP000552757"/>
    </source>
</evidence>
<name>A0A7W6DHQ0_9SPHN</name>
<reference evidence="1 2" key="1">
    <citation type="submission" date="2020-08" db="EMBL/GenBank/DDBJ databases">
        <title>Genomic Encyclopedia of Type Strains, Phase IV (KMG-IV): sequencing the most valuable type-strain genomes for metagenomic binning, comparative biology and taxonomic classification.</title>
        <authorList>
            <person name="Goeker M."/>
        </authorList>
    </citation>
    <scope>NUCLEOTIDE SEQUENCE [LARGE SCALE GENOMIC DNA]</scope>
    <source>
        <strain evidence="1 2">DSM 29348</strain>
    </source>
</reference>
<keyword evidence="2" id="KW-1185">Reference proteome</keyword>
<evidence type="ECO:0000313" key="1">
    <source>
        <dbReference type="EMBL" id="MBB3983481.1"/>
    </source>
</evidence>
<protein>
    <submittedName>
        <fullName evidence="1">Uncharacterized protein</fullName>
    </submittedName>
</protein>
<sequence length="85" mass="9617">MGMQLLSERHVFRYSLPQKAMLQCQRTGETEQAMAMPQPADFLSIGLSAEKSFEVMEQSSTQIVSQSNIFLDKRPPDRLEGVEPN</sequence>
<dbReference type="EMBL" id="JACIEB010000009">
    <property type="protein sequence ID" value="MBB3983481.1"/>
    <property type="molecule type" value="Genomic_DNA"/>
</dbReference>
<proteinExistence type="predicted"/>
<dbReference type="RefSeq" id="WP_183956524.1">
    <property type="nucleotide sequence ID" value="NZ_JACIEB010000009.1"/>
</dbReference>
<gene>
    <name evidence="1" type="ORF">GGR44_003172</name>
</gene>
<dbReference type="AlphaFoldDB" id="A0A7W6DHQ0"/>
<comment type="caution">
    <text evidence="1">The sequence shown here is derived from an EMBL/GenBank/DDBJ whole genome shotgun (WGS) entry which is preliminary data.</text>
</comment>